<dbReference type="InterPro" id="IPR019350">
    <property type="entry name" value="RNA_pol_I-sp_TIF_RRN6-like"/>
</dbReference>
<feature type="domain" description="RRN6 K-rich C-terminal" evidence="3">
    <location>
        <begin position="883"/>
        <end position="1017"/>
    </location>
</feature>
<protein>
    <recommendedName>
        <fullName evidence="6">RNA polymerase I-specific transcription initiation factor RRN6-like protein</fullName>
    </recommendedName>
</protein>
<evidence type="ECO:0000259" key="3">
    <source>
        <dbReference type="Pfam" id="PF20639"/>
    </source>
</evidence>
<sequence>MADRRHISSTSYGFPGLLAYTPSKDLENEPGTLETYRFTSEFPHFRILEPLKTLYAPSISLLPETSSRLWRERRTQERWLFKTHPGVFMGNTAFQDVLKEDMEKFRDSDEMINDRPLLAVGQLQDLGVKSADEVQQVMAVPTGESRELLRIARMDDSQWQWGEAKDAFVNISTVDPTQKESEVIWGNDGLPIMQVKFAKGGYRSESYRWLLVQKQTSTTILRPEYRETITVTNKPTNLSIDQRPSFIHPNPIITIHHHQTGKRAHSDVILIPATNNWPLQLVIIDECGYWIVWDLMGTRQMHKNKTFLDFHSCGHIDEGLLDELPLITPYLGRKHGLLFIGRTEENKIKDESPLPGQNLETMTAITRHLVIWNEERIEVLDMQTNIMMPKLGPFLTERGKTDLILDIQHSPVRQEHIFILTKHRIIWVDIFGFNPVQKSPPKPTVLLSCSHLGTKRDASRMFVCRASDEDDNTSFAFIYYPQRRQLSVFWFRFSPKNSIPQWHRDTISLLSSDKSHTQSSIQHIRVEQAQLAISVKPGAESPGIDYYKKGTAFYQLAILWDDLSLQHCMCAISEDSTLEIAVPDTRVAWSEAKKQQRWEKKRQVVMNLLSSTFILPDEIPTDDINTLMPHQGDTNDSREKARSQTIVSRAPKPVKLKFDRIVEALQEILEDLAMRGETGLPTTLFATLRRTLREGYDYGRLPLLTWNEIVAQLPPSDEYEPAENGMEDAVEELFEENEEHKVITQLRTYKPGETPFTFIGLPFLRNYFSQLWIEPVEDTLPEGMQRVRKIWISELAKNAFLSNYGLMIQDVPLLGPQSAEAFEESQAVPPSSRPKSSQTSWGIMSSSPPRSTTTLPTEDGAIKRLQMLCSGLEAGKLDMSKQSKVISYWPAERGVDPADYISSIAKANEELFRGAKERLQKIEAKRKSRAEKYKRPAFMRQGLPDIDVNKAKRDRSVVGRSPVRLPPVQALSSQAVPDSSQTQTQGRFGPSYTMSQPVSGAFGDRKKAKKGKRKSGFR</sequence>
<dbReference type="Pfam" id="PF10214">
    <property type="entry name" value="Rrn6_beta-prop"/>
    <property type="match status" value="1"/>
</dbReference>
<feature type="compositionally biased region" description="Polar residues" evidence="1">
    <location>
        <begin position="833"/>
        <end position="844"/>
    </location>
</feature>
<dbReference type="Pfam" id="PF20639">
    <property type="entry name" value="Rrn6_K-rich"/>
    <property type="match status" value="1"/>
</dbReference>
<feature type="compositionally biased region" description="Low complexity" evidence="1">
    <location>
        <begin position="845"/>
        <end position="856"/>
    </location>
</feature>
<dbReference type="InterPro" id="IPR048535">
    <property type="entry name" value="RRN6_beta-prop"/>
</dbReference>
<dbReference type="EMBL" id="JAVFKD010000001">
    <property type="protein sequence ID" value="KAK5997821.1"/>
    <property type="molecule type" value="Genomic_DNA"/>
</dbReference>
<gene>
    <name evidence="4" type="ORF">PT974_00183</name>
</gene>
<evidence type="ECO:0000259" key="2">
    <source>
        <dbReference type="Pfam" id="PF10214"/>
    </source>
</evidence>
<reference evidence="4 5" key="1">
    <citation type="submission" date="2024-01" db="EMBL/GenBank/DDBJ databases">
        <title>Complete genome of Cladobotryum mycophilum ATHUM6906.</title>
        <authorList>
            <person name="Christinaki A.C."/>
            <person name="Myridakis A.I."/>
            <person name="Kouvelis V.N."/>
        </authorList>
    </citation>
    <scope>NUCLEOTIDE SEQUENCE [LARGE SCALE GENOMIC DNA]</scope>
    <source>
        <strain evidence="4 5">ATHUM6906</strain>
    </source>
</reference>
<evidence type="ECO:0000313" key="4">
    <source>
        <dbReference type="EMBL" id="KAK5997821.1"/>
    </source>
</evidence>
<evidence type="ECO:0000313" key="5">
    <source>
        <dbReference type="Proteomes" id="UP001338125"/>
    </source>
</evidence>
<evidence type="ECO:0000256" key="1">
    <source>
        <dbReference type="SAM" id="MobiDB-lite"/>
    </source>
</evidence>
<comment type="caution">
    <text evidence="4">The sequence shown here is derived from an EMBL/GenBank/DDBJ whole genome shotgun (WGS) entry which is preliminary data.</text>
</comment>
<feature type="region of interest" description="Disordered" evidence="1">
    <location>
        <begin position="944"/>
        <end position="1018"/>
    </location>
</feature>
<feature type="compositionally biased region" description="Basic and acidic residues" evidence="1">
    <location>
        <begin position="947"/>
        <end position="957"/>
    </location>
</feature>
<dbReference type="PANTHER" id="PTHR28221:SF2">
    <property type="entry name" value="RNA POLYMERASE I-SPECIFIC TRANSCRIPTION INITIATION FACTOR RRN6"/>
    <property type="match status" value="1"/>
</dbReference>
<organism evidence="4 5">
    <name type="scientific">Cladobotryum mycophilum</name>
    <dbReference type="NCBI Taxonomy" id="491253"/>
    <lineage>
        <taxon>Eukaryota</taxon>
        <taxon>Fungi</taxon>
        <taxon>Dikarya</taxon>
        <taxon>Ascomycota</taxon>
        <taxon>Pezizomycotina</taxon>
        <taxon>Sordariomycetes</taxon>
        <taxon>Hypocreomycetidae</taxon>
        <taxon>Hypocreales</taxon>
        <taxon>Hypocreaceae</taxon>
        <taxon>Cladobotryum</taxon>
    </lineage>
</organism>
<feature type="compositionally biased region" description="Polar residues" evidence="1">
    <location>
        <begin position="970"/>
        <end position="998"/>
    </location>
</feature>
<keyword evidence="5" id="KW-1185">Reference proteome</keyword>
<dbReference type="PANTHER" id="PTHR28221">
    <property type="entry name" value="RNA POLYMERASE I-SPECIFIC TRANSCRIPTION INITIATION FACTOR RRN6"/>
    <property type="match status" value="1"/>
</dbReference>
<evidence type="ECO:0008006" key="6">
    <source>
        <dbReference type="Google" id="ProtNLM"/>
    </source>
</evidence>
<proteinExistence type="predicted"/>
<feature type="domain" description="RRN6 beta-propeller" evidence="2">
    <location>
        <begin position="116"/>
        <end position="508"/>
    </location>
</feature>
<accession>A0ABR0T1C8</accession>
<name>A0ABR0T1C8_9HYPO</name>
<dbReference type="InterPro" id="IPR048536">
    <property type="entry name" value="Rrn6_K-rich"/>
</dbReference>
<dbReference type="Proteomes" id="UP001338125">
    <property type="component" value="Unassembled WGS sequence"/>
</dbReference>
<feature type="compositionally biased region" description="Basic residues" evidence="1">
    <location>
        <begin position="1006"/>
        <end position="1018"/>
    </location>
</feature>
<feature type="region of interest" description="Disordered" evidence="1">
    <location>
        <begin position="822"/>
        <end position="856"/>
    </location>
</feature>